<reference evidence="1" key="1">
    <citation type="submission" date="2014-11" db="EMBL/GenBank/DDBJ databases">
        <authorList>
            <person name="Amaro Gonzalez C."/>
        </authorList>
    </citation>
    <scope>NUCLEOTIDE SEQUENCE</scope>
</reference>
<evidence type="ECO:0000313" key="1">
    <source>
        <dbReference type="EMBL" id="JAI04025.1"/>
    </source>
</evidence>
<proteinExistence type="predicted"/>
<accession>A0A0E9XMZ2</accession>
<name>A0A0E9XMZ2_ANGAN</name>
<reference evidence="1" key="2">
    <citation type="journal article" date="2015" name="Fish Shellfish Immunol.">
        <title>Early steps in the European eel (Anguilla anguilla)-Vibrio vulnificus interaction in the gills: Role of the RtxA13 toxin.</title>
        <authorList>
            <person name="Callol A."/>
            <person name="Pajuelo D."/>
            <person name="Ebbesson L."/>
            <person name="Teles M."/>
            <person name="MacKenzie S."/>
            <person name="Amaro C."/>
        </authorList>
    </citation>
    <scope>NUCLEOTIDE SEQUENCE</scope>
</reference>
<dbReference type="AlphaFoldDB" id="A0A0E9XMZ2"/>
<sequence length="36" mass="3835">MSDCTGKNDITMGDLISTAISSSVKQELLHYTGQSC</sequence>
<protein>
    <submittedName>
        <fullName evidence="1">Uncharacterized protein</fullName>
    </submittedName>
</protein>
<dbReference type="EMBL" id="GBXM01004553">
    <property type="protein sequence ID" value="JAI04025.1"/>
    <property type="molecule type" value="Transcribed_RNA"/>
</dbReference>
<organism evidence="1">
    <name type="scientific">Anguilla anguilla</name>
    <name type="common">European freshwater eel</name>
    <name type="synonym">Muraena anguilla</name>
    <dbReference type="NCBI Taxonomy" id="7936"/>
    <lineage>
        <taxon>Eukaryota</taxon>
        <taxon>Metazoa</taxon>
        <taxon>Chordata</taxon>
        <taxon>Craniata</taxon>
        <taxon>Vertebrata</taxon>
        <taxon>Euteleostomi</taxon>
        <taxon>Actinopterygii</taxon>
        <taxon>Neopterygii</taxon>
        <taxon>Teleostei</taxon>
        <taxon>Anguilliformes</taxon>
        <taxon>Anguillidae</taxon>
        <taxon>Anguilla</taxon>
    </lineage>
</organism>